<dbReference type="RefSeq" id="WP_218286515.1">
    <property type="nucleotide sequence ID" value="NZ_CP076448.1"/>
</dbReference>
<proteinExistence type="predicted"/>
<dbReference type="Proteomes" id="UP000694001">
    <property type="component" value="Chromosome"/>
</dbReference>
<keyword evidence="2" id="KW-1185">Reference proteome</keyword>
<sequence>MPRRLEAARGESNDAGSHALPPAVIVRGLDQACTVLRAAFGRPVLLLSAPEAARLLGPAWWVAMLEAAREEVPGAAARGVLDCGNAAGIVQAALAAGADGVLFTGAEAQALRLASIAATQGALLLRAAPTALDLGAYDAVRKLPLWLGRAA</sequence>
<evidence type="ECO:0000313" key="1">
    <source>
        <dbReference type="EMBL" id="QXM25459.1"/>
    </source>
</evidence>
<name>A0A975U4M2_9PROT</name>
<accession>A0A975U4M2</accession>
<organism evidence="1 2">
    <name type="scientific">Elioraea tepida</name>
    <dbReference type="NCBI Taxonomy" id="2843330"/>
    <lineage>
        <taxon>Bacteria</taxon>
        <taxon>Pseudomonadati</taxon>
        <taxon>Pseudomonadota</taxon>
        <taxon>Alphaproteobacteria</taxon>
        <taxon>Acetobacterales</taxon>
        <taxon>Elioraeaceae</taxon>
        <taxon>Elioraea</taxon>
    </lineage>
</organism>
<dbReference type="KEGG" id="elio:KO353_04305"/>
<gene>
    <name evidence="1" type="ORF">KO353_04305</name>
</gene>
<protein>
    <submittedName>
        <fullName evidence="1">Uncharacterized protein</fullName>
    </submittedName>
</protein>
<dbReference type="EMBL" id="CP076448">
    <property type="protein sequence ID" value="QXM25459.1"/>
    <property type="molecule type" value="Genomic_DNA"/>
</dbReference>
<reference evidence="1" key="1">
    <citation type="submission" date="2021-06" db="EMBL/GenBank/DDBJ databases">
        <title>Elioraea tepida, sp. nov., a moderately thermophilic aerobic anoxygenic phototrophic bacterium isolated from an alkaline siliceous hot spring mat community in Yellowstone National Park, WY, USA.</title>
        <authorList>
            <person name="Saini M.K."/>
            <person name="Yoshida S."/>
            <person name="Sebastian A."/>
            <person name="Hirose S."/>
            <person name="Hara E."/>
            <person name="Tamaki H."/>
            <person name="Soulier N.T."/>
            <person name="Albert I."/>
            <person name="Hanada S."/>
            <person name="Bryant D.A."/>
            <person name="Tank M."/>
        </authorList>
    </citation>
    <scope>NUCLEOTIDE SEQUENCE</scope>
    <source>
        <strain evidence="1">MS-P2</strain>
    </source>
</reference>
<dbReference type="AlphaFoldDB" id="A0A975U4M2"/>
<evidence type="ECO:0000313" key="2">
    <source>
        <dbReference type="Proteomes" id="UP000694001"/>
    </source>
</evidence>